<feature type="region of interest" description="Disordered" evidence="1">
    <location>
        <begin position="1"/>
        <end position="26"/>
    </location>
</feature>
<proteinExistence type="predicted"/>
<comment type="caution">
    <text evidence="2">The sequence shown here is derived from an EMBL/GenBank/DDBJ whole genome shotgun (WGS) entry which is preliminary data.</text>
</comment>
<dbReference type="AlphaFoldDB" id="A0A8J2L5V9"/>
<name>A0A8J2L5V9_9HEXA</name>
<keyword evidence="3" id="KW-1185">Reference proteome</keyword>
<dbReference type="Proteomes" id="UP000708208">
    <property type="component" value="Unassembled WGS sequence"/>
</dbReference>
<accession>A0A8J2L5V9</accession>
<dbReference type="EMBL" id="CAJVCH010361305">
    <property type="protein sequence ID" value="CAG7816123.1"/>
    <property type="molecule type" value="Genomic_DNA"/>
</dbReference>
<evidence type="ECO:0000313" key="2">
    <source>
        <dbReference type="EMBL" id="CAG7816123.1"/>
    </source>
</evidence>
<gene>
    <name evidence="2" type="ORF">AFUS01_LOCUS26756</name>
</gene>
<feature type="compositionally biased region" description="Low complexity" evidence="1">
    <location>
        <begin position="17"/>
        <end position="26"/>
    </location>
</feature>
<protein>
    <submittedName>
        <fullName evidence="2">Uncharacterized protein</fullName>
    </submittedName>
</protein>
<evidence type="ECO:0000313" key="3">
    <source>
        <dbReference type="Proteomes" id="UP000708208"/>
    </source>
</evidence>
<reference evidence="2" key="1">
    <citation type="submission" date="2021-06" db="EMBL/GenBank/DDBJ databases">
        <authorList>
            <person name="Hodson N. C."/>
            <person name="Mongue J. A."/>
            <person name="Jaron S. K."/>
        </authorList>
    </citation>
    <scope>NUCLEOTIDE SEQUENCE</scope>
</reference>
<evidence type="ECO:0000256" key="1">
    <source>
        <dbReference type="SAM" id="MobiDB-lite"/>
    </source>
</evidence>
<organism evidence="2 3">
    <name type="scientific">Allacma fusca</name>
    <dbReference type="NCBI Taxonomy" id="39272"/>
    <lineage>
        <taxon>Eukaryota</taxon>
        <taxon>Metazoa</taxon>
        <taxon>Ecdysozoa</taxon>
        <taxon>Arthropoda</taxon>
        <taxon>Hexapoda</taxon>
        <taxon>Collembola</taxon>
        <taxon>Symphypleona</taxon>
        <taxon>Sminthuridae</taxon>
        <taxon>Allacma</taxon>
    </lineage>
</organism>
<sequence length="125" mass="13775">MNRSEETRRGIRAAGPNANSTLNLSTTNTRMESCIGSIPGSSLQTDEARKDLIQSLSGLLLHLKERTESRCELDAAAQKCAMFTKAMFPTDVKAAMGEDKFEQEELNRNRFANVSECTTSGENNQ</sequence>